<keyword evidence="3" id="KW-0808">Transferase</keyword>
<evidence type="ECO:0000256" key="2">
    <source>
        <dbReference type="ARBA" id="ARBA00004906"/>
    </source>
</evidence>
<evidence type="ECO:0000256" key="14">
    <source>
        <dbReference type="SAM" id="Phobius"/>
    </source>
</evidence>
<keyword evidence="6 12" id="KW-0863">Zinc-finger</keyword>
<dbReference type="InterPro" id="IPR001841">
    <property type="entry name" value="Znf_RING"/>
</dbReference>
<dbReference type="EMBL" id="WHWC01000013">
    <property type="protein sequence ID" value="KAG8371504.1"/>
    <property type="molecule type" value="Genomic_DNA"/>
</dbReference>
<reference evidence="16" key="1">
    <citation type="submission" date="2019-10" db="EMBL/GenBank/DDBJ databases">
        <authorList>
            <person name="Zhang R."/>
            <person name="Pan Y."/>
            <person name="Wang J."/>
            <person name="Ma R."/>
            <person name="Yu S."/>
        </authorList>
    </citation>
    <scope>NUCLEOTIDE SEQUENCE</scope>
    <source>
        <strain evidence="16">LA-IB0</strain>
        <tissue evidence="16">Leaf</tissue>
    </source>
</reference>
<dbReference type="SMART" id="SM00184">
    <property type="entry name" value="RING"/>
    <property type="match status" value="1"/>
</dbReference>
<dbReference type="Pfam" id="PF13639">
    <property type="entry name" value="zf-RING_2"/>
    <property type="match status" value="1"/>
</dbReference>
<dbReference type="Gene3D" id="3.30.40.10">
    <property type="entry name" value="Zinc/RING finger domain, C3HC4 (zinc finger)"/>
    <property type="match status" value="1"/>
</dbReference>
<feature type="transmembrane region" description="Helical" evidence="14">
    <location>
        <begin position="16"/>
        <end position="38"/>
    </location>
</feature>
<keyword evidence="9 14" id="KW-1133">Transmembrane helix</keyword>
<gene>
    <name evidence="16" type="ORF">BUALT_Bualt13G0094500</name>
</gene>
<comment type="pathway">
    <text evidence="2">Protein modification; protein ubiquitination.</text>
</comment>
<feature type="compositionally biased region" description="Polar residues" evidence="13">
    <location>
        <begin position="186"/>
        <end position="200"/>
    </location>
</feature>
<keyword evidence="4 14" id="KW-0812">Transmembrane</keyword>
<evidence type="ECO:0000256" key="8">
    <source>
        <dbReference type="ARBA" id="ARBA00022833"/>
    </source>
</evidence>
<dbReference type="GO" id="GO:0008270">
    <property type="term" value="F:zinc ion binding"/>
    <property type="evidence" value="ECO:0007669"/>
    <property type="project" value="UniProtKB-KW"/>
</dbReference>
<comment type="subcellular location">
    <subcellularLocation>
        <location evidence="1">Membrane</location>
        <topology evidence="1">Single-pass membrane protein</topology>
    </subcellularLocation>
</comment>
<evidence type="ECO:0000256" key="12">
    <source>
        <dbReference type="PROSITE-ProRule" id="PRU00175"/>
    </source>
</evidence>
<dbReference type="PROSITE" id="PS50089">
    <property type="entry name" value="ZF_RING_2"/>
    <property type="match status" value="1"/>
</dbReference>
<keyword evidence="7" id="KW-0833">Ubl conjugation pathway</keyword>
<evidence type="ECO:0000256" key="7">
    <source>
        <dbReference type="ARBA" id="ARBA00022786"/>
    </source>
</evidence>
<evidence type="ECO:0000256" key="6">
    <source>
        <dbReference type="ARBA" id="ARBA00022771"/>
    </source>
</evidence>
<evidence type="ECO:0000256" key="4">
    <source>
        <dbReference type="ARBA" id="ARBA00022692"/>
    </source>
</evidence>
<sequence length="235" mass="26468">MNTLIDGIISRNDSTIMLVAVVTLLLVILFVISLHLYAKWFLHQDHRLTSNGVSSPSILVVPSVLWARPFRHLHDFLTTDITSYHDFSRPIKGLESSIISLIPQFVFKAEEMEGLGCVICLSLFENGQLGKKLTFCHHAFHVECIDMWLHSHTTCPICRAPAVELCNNIVLDSLSTHSVNEETNEELTTSYVGETRTSTSEDPSRLEIVVDVQNIENELNDALQRKVISSSNFVY</sequence>
<dbReference type="CDD" id="cd16461">
    <property type="entry name" value="RING-H2_EL5-like"/>
    <property type="match status" value="1"/>
</dbReference>
<dbReference type="SUPFAM" id="SSF57850">
    <property type="entry name" value="RING/U-box"/>
    <property type="match status" value="1"/>
</dbReference>
<dbReference type="PANTHER" id="PTHR45768">
    <property type="entry name" value="E3 UBIQUITIN-PROTEIN LIGASE RNF13-LIKE"/>
    <property type="match status" value="1"/>
</dbReference>
<accession>A0AAV6WLB4</accession>
<evidence type="ECO:0000256" key="10">
    <source>
        <dbReference type="ARBA" id="ARBA00023136"/>
    </source>
</evidence>
<evidence type="ECO:0000256" key="9">
    <source>
        <dbReference type="ARBA" id="ARBA00022989"/>
    </source>
</evidence>
<name>A0AAV6WLB4_9LAMI</name>
<organism evidence="16 17">
    <name type="scientific">Buddleja alternifolia</name>
    <dbReference type="NCBI Taxonomy" id="168488"/>
    <lineage>
        <taxon>Eukaryota</taxon>
        <taxon>Viridiplantae</taxon>
        <taxon>Streptophyta</taxon>
        <taxon>Embryophyta</taxon>
        <taxon>Tracheophyta</taxon>
        <taxon>Spermatophyta</taxon>
        <taxon>Magnoliopsida</taxon>
        <taxon>eudicotyledons</taxon>
        <taxon>Gunneridae</taxon>
        <taxon>Pentapetalae</taxon>
        <taxon>asterids</taxon>
        <taxon>lamiids</taxon>
        <taxon>Lamiales</taxon>
        <taxon>Scrophulariaceae</taxon>
        <taxon>Buddlejeae</taxon>
        <taxon>Buddleja</taxon>
    </lineage>
</organism>
<evidence type="ECO:0000259" key="15">
    <source>
        <dbReference type="PROSITE" id="PS50089"/>
    </source>
</evidence>
<evidence type="ECO:0000256" key="1">
    <source>
        <dbReference type="ARBA" id="ARBA00004167"/>
    </source>
</evidence>
<dbReference type="GO" id="GO:0016740">
    <property type="term" value="F:transferase activity"/>
    <property type="evidence" value="ECO:0007669"/>
    <property type="project" value="UniProtKB-KW"/>
</dbReference>
<keyword evidence="10 14" id="KW-0472">Membrane</keyword>
<proteinExistence type="inferred from homology"/>
<dbReference type="PANTHER" id="PTHR45768:SF34">
    <property type="entry name" value="RING-H2 FINGER PROTEIN ATL64"/>
    <property type="match status" value="1"/>
</dbReference>
<evidence type="ECO:0000256" key="5">
    <source>
        <dbReference type="ARBA" id="ARBA00022723"/>
    </source>
</evidence>
<dbReference type="InterPro" id="IPR013083">
    <property type="entry name" value="Znf_RING/FYVE/PHD"/>
</dbReference>
<dbReference type="Proteomes" id="UP000826271">
    <property type="component" value="Unassembled WGS sequence"/>
</dbReference>
<feature type="region of interest" description="Disordered" evidence="13">
    <location>
        <begin position="181"/>
        <end position="200"/>
    </location>
</feature>
<comment type="similarity">
    <text evidence="11">Belongs to the RING-type zinc finger family. ATL subfamily.</text>
</comment>
<keyword evidence="17" id="KW-1185">Reference proteome</keyword>
<protein>
    <recommendedName>
        <fullName evidence="15">RING-type domain-containing protein</fullName>
    </recommendedName>
</protein>
<feature type="domain" description="RING-type" evidence="15">
    <location>
        <begin position="117"/>
        <end position="159"/>
    </location>
</feature>
<evidence type="ECO:0000256" key="13">
    <source>
        <dbReference type="SAM" id="MobiDB-lite"/>
    </source>
</evidence>
<evidence type="ECO:0000313" key="17">
    <source>
        <dbReference type="Proteomes" id="UP000826271"/>
    </source>
</evidence>
<dbReference type="AlphaFoldDB" id="A0AAV6WLB4"/>
<keyword evidence="5" id="KW-0479">Metal-binding</keyword>
<evidence type="ECO:0000256" key="11">
    <source>
        <dbReference type="ARBA" id="ARBA00024209"/>
    </source>
</evidence>
<evidence type="ECO:0000313" key="16">
    <source>
        <dbReference type="EMBL" id="KAG8371504.1"/>
    </source>
</evidence>
<dbReference type="GO" id="GO:0016020">
    <property type="term" value="C:membrane"/>
    <property type="evidence" value="ECO:0007669"/>
    <property type="project" value="UniProtKB-SubCell"/>
</dbReference>
<keyword evidence="8" id="KW-0862">Zinc</keyword>
<evidence type="ECO:0000256" key="3">
    <source>
        <dbReference type="ARBA" id="ARBA00022679"/>
    </source>
</evidence>
<comment type="caution">
    <text evidence="16">The sequence shown here is derived from an EMBL/GenBank/DDBJ whole genome shotgun (WGS) entry which is preliminary data.</text>
</comment>